<name>A0A8X6PSV1_NEPPI</name>
<proteinExistence type="predicted"/>
<keyword evidence="2" id="KW-1185">Reference proteome</keyword>
<dbReference type="Proteomes" id="UP000887013">
    <property type="component" value="Unassembled WGS sequence"/>
</dbReference>
<evidence type="ECO:0000313" key="1">
    <source>
        <dbReference type="EMBL" id="GFT86971.1"/>
    </source>
</evidence>
<sequence length="90" mass="10277">MNPADLPSHSHNFWKADGVERPTWLSEDKEFLPSAKITHCARLLIRRIRQLPMDLVLFRGPQKRALKSAGAPKTGYRAPRTRLPRGLHVV</sequence>
<dbReference type="AlphaFoldDB" id="A0A8X6PSV1"/>
<dbReference type="EMBL" id="BMAW01073254">
    <property type="protein sequence ID" value="GFT86971.1"/>
    <property type="molecule type" value="Genomic_DNA"/>
</dbReference>
<gene>
    <name evidence="1" type="ORF">NPIL_530871</name>
</gene>
<comment type="caution">
    <text evidence="1">The sequence shown here is derived from an EMBL/GenBank/DDBJ whole genome shotgun (WGS) entry which is preliminary data.</text>
</comment>
<evidence type="ECO:0000313" key="2">
    <source>
        <dbReference type="Proteomes" id="UP000887013"/>
    </source>
</evidence>
<accession>A0A8X6PSV1</accession>
<protein>
    <submittedName>
        <fullName evidence="1">Uncharacterized protein</fullName>
    </submittedName>
</protein>
<organism evidence="1 2">
    <name type="scientific">Nephila pilipes</name>
    <name type="common">Giant wood spider</name>
    <name type="synonym">Nephila maculata</name>
    <dbReference type="NCBI Taxonomy" id="299642"/>
    <lineage>
        <taxon>Eukaryota</taxon>
        <taxon>Metazoa</taxon>
        <taxon>Ecdysozoa</taxon>
        <taxon>Arthropoda</taxon>
        <taxon>Chelicerata</taxon>
        <taxon>Arachnida</taxon>
        <taxon>Araneae</taxon>
        <taxon>Araneomorphae</taxon>
        <taxon>Entelegynae</taxon>
        <taxon>Araneoidea</taxon>
        <taxon>Nephilidae</taxon>
        <taxon>Nephila</taxon>
    </lineage>
</organism>
<reference evidence="1" key="1">
    <citation type="submission" date="2020-08" db="EMBL/GenBank/DDBJ databases">
        <title>Multicomponent nature underlies the extraordinary mechanical properties of spider dragline silk.</title>
        <authorList>
            <person name="Kono N."/>
            <person name="Nakamura H."/>
            <person name="Mori M."/>
            <person name="Yoshida Y."/>
            <person name="Ohtoshi R."/>
            <person name="Malay A.D."/>
            <person name="Moran D.A.P."/>
            <person name="Tomita M."/>
            <person name="Numata K."/>
            <person name="Arakawa K."/>
        </authorList>
    </citation>
    <scope>NUCLEOTIDE SEQUENCE</scope>
</reference>